<dbReference type="InterPro" id="IPR036291">
    <property type="entry name" value="NAD(P)-bd_dom_sf"/>
</dbReference>
<feature type="domain" description="D-isomer specific 2-hydroxyacid dehydrogenase NAD-binding" evidence="3">
    <location>
        <begin position="123"/>
        <end position="317"/>
    </location>
</feature>
<dbReference type="GO" id="GO:0016491">
    <property type="term" value="F:oxidoreductase activity"/>
    <property type="evidence" value="ECO:0007669"/>
    <property type="project" value="UniProtKB-KW"/>
</dbReference>
<reference evidence="4 5" key="1">
    <citation type="journal article" date="2016" name="Proc. Natl. Acad. Sci. U.S.A.">
        <title>Comparative genomics of biotechnologically important yeasts.</title>
        <authorList>
            <person name="Riley R."/>
            <person name="Haridas S."/>
            <person name="Wolfe K.H."/>
            <person name="Lopes M.R."/>
            <person name="Hittinger C.T."/>
            <person name="Goeker M."/>
            <person name="Salamov A.A."/>
            <person name="Wisecaver J.H."/>
            <person name="Long T.M."/>
            <person name="Calvey C.H."/>
            <person name="Aerts A.L."/>
            <person name="Barry K.W."/>
            <person name="Choi C."/>
            <person name="Clum A."/>
            <person name="Coughlan A.Y."/>
            <person name="Deshpande S."/>
            <person name="Douglass A.P."/>
            <person name="Hanson S.J."/>
            <person name="Klenk H.-P."/>
            <person name="LaButti K.M."/>
            <person name="Lapidus A."/>
            <person name="Lindquist E.A."/>
            <person name="Lipzen A.M."/>
            <person name="Meier-Kolthoff J.P."/>
            <person name="Ohm R.A."/>
            <person name="Otillar R.P."/>
            <person name="Pangilinan J.L."/>
            <person name="Peng Y."/>
            <person name="Rokas A."/>
            <person name="Rosa C.A."/>
            <person name="Scheuner C."/>
            <person name="Sibirny A.A."/>
            <person name="Slot J.C."/>
            <person name="Stielow J.B."/>
            <person name="Sun H."/>
            <person name="Kurtzman C.P."/>
            <person name="Blackwell M."/>
            <person name="Grigoriev I.V."/>
            <person name="Jeffries T.W."/>
        </authorList>
    </citation>
    <scope>NUCLEOTIDE SEQUENCE [LARGE SCALE GENOMIC DNA]</scope>
    <source>
        <strain evidence="4 5">NRRL Y-11557</strain>
    </source>
</reference>
<name>A0A1E3PWP8_LIPST</name>
<evidence type="ECO:0000313" key="4">
    <source>
        <dbReference type="EMBL" id="ODQ69750.1"/>
    </source>
</evidence>
<protein>
    <recommendedName>
        <fullName evidence="3">D-isomer specific 2-hydroxyacid dehydrogenase NAD-binding domain-containing protein</fullName>
    </recommendedName>
</protein>
<dbReference type="EMBL" id="KV454302">
    <property type="protein sequence ID" value="ODQ69750.1"/>
    <property type="molecule type" value="Genomic_DNA"/>
</dbReference>
<keyword evidence="1" id="KW-0560">Oxidoreductase</keyword>
<dbReference type="Pfam" id="PF02826">
    <property type="entry name" value="2-Hacid_dh_C"/>
    <property type="match status" value="1"/>
</dbReference>
<dbReference type="OrthoDB" id="298012at2759"/>
<dbReference type="InterPro" id="IPR006140">
    <property type="entry name" value="D-isomer_DH_NAD-bd"/>
</dbReference>
<sequence>MTITSEEHILVINPGGFSAKAYEAFRELPFVASLTILPGVGYGGRSDPAEEITAEEWARTTVLVTGKTLPPSPEAAPNLKYVQLFSAGSNQLHNLPFYRATDNVTYATASGTHGPAISEWVILMMLTFFHNSHLYPKWQAEARWGDDSEFPRPVIDQFGRTLGVLGYGAIGRQTARVAKALGMKVIAHSFSSPPKKERVEVAVPNSGDPDGSIPEKWYTGVEGLDDFFCSGIDVLVVSAPFTPETAKIINRKTLAKLKGAYIINIARGGLIDTDDLIEAAESGLIAGAALDVTDPEPLPDGHKLWSVNNISISPHISGHCVGYENRVTNIAIHNIKQLRAGKPVTNLVDKAKGY</sequence>
<gene>
    <name evidence="4" type="ORF">LIPSTDRAFT_6416</name>
</gene>
<dbReference type="InterPro" id="IPR029752">
    <property type="entry name" value="D-isomer_DH_CS1"/>
</dbReference>
<dbReference type="GO" id="GO:0051287">
    <property type="term" value="F:NAD binding"/>
    <property type="evidence" value="ECO:0007669"/>
    <property type="project" value="InterPro"/>
</dbReference>
<evidence type="ECO:0000256" key="1">
    <source>
        <dbReference type="ARBA" id="ARBA00023002"/>
    </source>
</evidence>
<dbReference type="PANTHER" id="PTHR43333">
    <property type="entry name" value="2-HACID_DH_C DOMAIN-CONTAINING PROTEIN"/>
    <property type="match status" value="1"/>
</dbReference>
<dbReference type="STRING" id="675824.A0A1E3PWP8"/>
<dbReference type="AlphaFoldDB" id="A0A1E3PWP8"/>
<dbReference type="PANTHER" id="PTHR43333:SF1">
    <property type="entry name" value="D-ISOMER SPECIFIC 2-HYDROXYACID DEHYDROGENASE NAD-BINDING DOMAIN-CONTAINING PROTEIN"/>
    <property type="match status" value="1"/>
</dbReference>
<organism evidence="4 5">
    <name type="scientific">Lipomyces starkeyi NRRL Y-11557</name>
    <dbReference type="NCBI Taxonomy" id="675824"/>
    <lineage>
        <taxon>Eukaryota</taxon>
        <taxon>Fungi</taxon>
        <taxon>Dikarya</taxon>
        <taxon>Ascomycota</taxon>
        <taxon>Saccharomycotina</taxon>
        <taxon>Lipomycetes</taxon>
        <taxon>Lipomycetales</taxon>
        <taxon>Lipomycetaceae</taxon>
        <taxon>Lipomyces</taxon>
    </lineage>
</organism>
<keyword evidence="2" id="KW-0520">NAD</keyword>
<dbReference type="SUPFAM" id="SSF51735">
    <property type="entry name" value="NAD(P)-binding Rossmann-fold domains"/>
    <property type="match status" value="1"/>
</dbReference>
<evidence type="ECO:0000259" key="3">
    <source>
        <dbReference type="Pfam" id="PF02826"/>
    </source>
</evidence>
<dbReference type="SUPFAM" id="SSF52283">
    <property type="entry name" value="Formate/glycerate dehydrogenase catalytic domain-like"/>
    <property type="match status" value="1"/>
</dbReference>
<dbReference type="PROSITE" id="PS00065">
    <property type="entry name" value="D_2_HYDROXYACID_DH_1"/>
    <property type="match status" value="1"/>
</dbReference>
<evidence type="ECO:0000256" key="2">
    <source>
        <dbReference type="ARBA" id="ARBA00023027"/>
    </source>
</evidence>
<dbReference type="Proteomes" id="UP000094385">
    <property type="component" value="Unassembled WGS sequence"/>
</dbReference>
<keyword evidence="5" id="KW-1185">Reference proteome</keyword>
<dbReference type="Gene3D" id="3.40.50.720">
    <property type="entry name" value="NAD(P)-binding Rossmann-like Domain"/>
    <property type="match status" value="2"/>
</dbReference>
<proteinExistence type="predicted"/>
<evidence type="ECO:0000313" key="5">
    <source>
        <dbReference type="Proteomes" id="UP000094385"/>
    </source>
</evidence>
<accession>A0A1E3PWP8</accession>